<keyword evidence="2 7" id="KW-0813">Transport</keyword>
<evidence type="ECO:0000313" key="10">
    <source>
        <dbReference type="EMBL" id="REE02028.1"/>
    </source>
</evidence>
<dbReference type="OrthoDB" id="9768177at2"/>
<accession>A0A3D9L6Q5</accession>
<gene>
    <name evidence="10" type="ORF">C7460_10246</name>
</gene>
<dbReference type="GO" id="GO:0009279">
    <property type="term" value="C:cell outer membrane"/>
    <property type="evidence" value="ECO:0007669"/>
    <property type="project" value="UniProtKB-SubCell"/>
</dbReference>
<evidence type="ECO:0000259" key="9">
    <source>
        <dbReference type="Pfam" id="PF07715"/>
    </source>
</evidence>
<evidence type="ECO:0000256" key="7">
    <source>
        <dbReference type="PROSITE-ProRule" id="PRU01360"/>
    </source>
</evidence>
<evidence type="ECO:0000313" key="11">
    <source>
        <dbReference type="Proteomes" id="UP000256779"/>
    </source>
</evidence>
<dbReference type="InterPro" id="IPR036942">
    <property type="entry name" value="Beta-barrel_TonB_sf"/>
</dbReference>
<evidence type="ECO:0000256" key="6">
    <source>
        <dbReference type="ARBA" id="ARBA00023237"/>
    </source>
</evidence>
<evidence type="ECO:0000256" key="5">
    <source>
        <dbReference type="ARBA" id="ARBA00023136"/>
    </source>
</evidence>
<sequence length="1151" mass="126019">MKNYVLNDLIRMSRFVLILMIIQTVSASLLLASETKAQGKSLYEIELSVSVKEATVLEVLGILEEKTPFHFSFNNDLIDTQKSLSLHAKKRPLGKVLEEISVKTSLRFKRVDDNIHIYPKDDSHETVEEGISPDTEVSGTVHDADGEPLPGATVLEKGTTNGTITDLEGKFQLSVSGPEAVIVISFVGFNPQEVALAGRSEVSVTLYADLSSLEEVVVTAFGIEKDAKTLTYSSQNIDSETITKGAQPNLVNSLQGKIAGVSVNQGSGQPGGGLNNVLIRGQNSFGGSNKPLFIIDGARGDADNLDPSQIESINVLKGGAAAALYGVAANNGVIVVTTKRGKGADIGSTKITFNTNYTVDRIAVTPDFQKTYAQGSNGAFSQTSGLNYGPRMDTLGAYTLDHVGGEVQPQFYDAYEAFFRNGHTLNTSVNLEQRGQSSNVNIGFAYTNQDGIVPNTYMKRYNLNVSGDLYLTDKLTVGTLVSLIHREVRSIDQGPASDTNPLALINSKPASYDLGGISQHMLGEPYSPTGWRNFPNNIWMANNRYNDNTQINVLGNAYLRYDFAEWLDFQVRFGFNSAADNGVIVREKYNLHYGVNTLTNNGYISEFNSNQIQYNSFAGLTFKKQLFTGFNARIMVGNEFIHDDGINQFTALNGGMLVAGLHKASNTDGDVIGRATTHDGRRRNVGFLANADFNYNDAFFLNGAIRSDYLSNMPEGNRTFNYGNIGAGVVFTEVLDLNESILNFGKIALNYSEVGQQPSNTFIQQATFNPVVSFNGNWHSVLPSRPTASNSGQRIVASDLRPVNTKGMEYNLALGFLNDRINFNYTYFDTRTEDQIIERQLPASTTASSILENAATVESNGHEISLTVAPIVTNGFRWDLTTNFTSYNNVVTEITSEGVETDDETGVKRLAYNESGFNGMSLVVEEGRRFPALRGRVYARDDQGRIIVDSSTGIPLTSITPQTYAEAPIDFEMSFINRFTYKFVSLSAQIDWRKGGNQFSGPNRLGGRLGTFAFTEDRETEVVIDGVKGSVVDGEIVSTGEANDIAIVKGQAYFDAPWRGGVDGNNEFYTYETSFVRLRELRLDFDLTKVVDVPLFSGISAYIVGRNLLLITDYPNSDPENLRQTEGETFGIEYSTYPVTKSFGGGLKLVF</sequence>
<dbReference type="InterPro" id="IPR023997">
    <property type="entry name" value="TonB-dep_OMP_SusC/RagA_CS"/>
</dbReference>
<keyword evidence="6 7" id="KW-0998">Cell outer membrane</keyword>
<dbReference type="Gene3D" id="2.40.170.20">
    <property type="entry name" value="TonB-dependent receptor, beta-barrel domain"/>
    <property type="match status" value="1"/>
</dbReference>
<dbReference type="RefSeq" id="WP_115866566.1">
    <property type="nucleotide sequence ID" value="NZ_QREG01000002.1"/>
</dbReference>
<keyword evidence="11" id="KW-1185">Reference proteome</keyword>
<reference evidence="10 11" key="1">
    <citation type="submission" date="2018-07" db="EMBL/GenBank/DDBJ databases">
        <title>Genomic Encyclopedia of Type Strains, Phase IV (KMG-IV): sequencing the most valuable type-strain genomes for metagenomic binning, comparative biology and taxonomic classification.</title>
        <authorList>
            <person name="Goeker M."/>
        </authorList>
    </citation>
    <scope>NUCLEOTIDE SEQUENCE [LARGE SCALE GENOMIC DNA]</scope>
    <source>
        <strain evidence="10 11">DSM 4134</strain>
    </source>
</reference>
<dbReference type="Gene3D" id="2.60.40.1120">
    <property type="entry name" value="Carboxypeptidase-like, regulatory domain"/>
    <property type="match status" value="1"/>
</dbReference>
<feature type="region of interest" description="Disordered" evidence="8">
    <location>
        <begin position="123"/>
        <end position="142"/>
    </location>
</feature>
<dbReference type="Pfam" id="PF13715">
    <property type="entry name" value="CarbopepD_reg_2"/>
    <property type="match status" value="1"/>
</dbReference>
<name>A0A3D9L6Q5_MARFU</name>
<dbReference type="InterPro" id="IPR023996">
    <property type="entry name" value="TonB-dep_OMP_SusC/RagA"/>
</dbReference>
<protein>
    <submittedName>
        <fullName evidence="10">TonB-linked SusC/RagA family outer membrane protein</fullName>
    </submittedName>
</protein>
<comment type="subcellular location">
    <subcellularLocation>
        <location evidence="1 7">Cell outer membrane</location>
        <topology evidence="1 7">Multi-pass membrane protein</topology>
    </subcellularLocation>
</comment>
<dbReference type="InterPro" id="IPR037066">
    <property type="entry name" value="Plug_dom_sf"/>
</dbReference>
<dbReference type="NCBIfam" id="TIGR04056">
    <property type="entry name" value="OMP_RagA_SusC"/>
    <property type="match status" value="1"/>
</dbReference>
<dbReference type="InterPro" id="IPR039426">
    <property type="entry name" value="TonB-dep_rcpt-like"/>
</dbReference>
<keyword evidence="4 7" id="KW-0812">Transmembrane</keyword>
<feature type="domain" description="TonB-dependent receptor plug" evidence="9">
    <location>
        <begin position="228"/>
        <end position="333"/>
    </location>
</feature>
<comment type="similarity">
    <text evidence="7">Belongs to the TonB-dependent receptor family.</text>
</comment>
<dbReference type="NCBIfam" id="TIGR04057">
    <property type="entry name" value="SusC_RagA_signa"/>
    <property type="match status" value="1"/>
</dbReference>
<dbReference type="PROSITE" id="PS52016">
    <property type="entry name" value="TONB_DEPENDENT_REC_3"/>
    <property type="match status" value="1"/>
</dbReference>
<keyword evidence="5 7" id="KW-0472">Membrane</keyword>
<dbReference type="Pfam" id="PF07715">
    <property type="entry name" value="Plug"/>
    <property type="match status" value="1"/>
</dbReference>
<dbReference type="InterPro" id="IPR012910">
    <property type="entry name" value="Plug_dom"/>
</dbReference>
<dbReference type="SUPFAM" id="SSF56935">
    <property type="entry name" value="Porins"/>
    <property type="match status" value="1"/>
</dbReference>
<evidence type="ECO:0000256" key="8">
    <source>
        <dbReference type="SAM" id="MobiDB-lite"/>
    </source>
</evidence>
<evidence type="ECO:0000256" key="1">
    <source>
        <dbReference type="ARBA" id="ARBA00004571"/>
    </source>
</evidence>
<dbReference type="AlphaFoldDB" id="A0A3D9L6Q5"/>
<dbReference type="EMBL" id="QREG01000002">
    <property type="protein sequence ID" value="REE02028.1"/>
    <property type="molecule type" value="Genomic_DNA"/>
</dbReference>
<evidence type="ECO:0000256" key="4">
    <source>
        <dbReference type="ARBA" id="ARBA00022692"/>
    </source>
</evidence>
<proteinExistence type="inferred from homology"/>
<keyword evidence="3 7" id="KW-1134">Transmembrane beta strand</keyword>
<evidence type="ECO:0000256" key="3">
    <source>
        <dbReference type="ARBA" id="ARBA00022452"/>
    </source>
</evidence>
<dbReference type="Gene3D" id="2.170.130.10">
    <property type="entry name" value="TonB-dependent receptor, plug domain"/>
    <property type="match status" value="1"/>
</dbReference>
<organism evidence="10 11">
    <name type="scientific">Marinoscillum furvescens DSM 4134</name>
    <dbReference type="NCBI Taxonomy" id="1122208"/>
    <lineage>
        <taxon>Bacteria</taxon>
        <taxon>Pseudomonadati</taxon>
        <taxon>Bacteroidota</taxon>
        <taxon>Cytophagia</taxon>
        <taxon>Cytophagales</taxon>
        <taxon>Reichenbachiellaceae</taxon>
        <taxon>Marinoscillum</taxon>
    </lineage>
</organism>
<dbReference type="Proteomes" id="UP000256779">
    <property type="component" value="Unassembled WGS sequence"/>
</dbReference>
<dbReference type="InterPro" id="IPR008969">
    <property type="entry name" value="CarboxyPept-like_regulatory"/>
</dbReference>
<comment type="caution">
    <text evidence="10">The sequence shown here is derived from an EMBL/GenBank/DDBJ whole genome shotgun (WGS) entry which is preliminary data.</text>
</comment>
<evidence type="ECO:0000256" key="2">
    <source>
        <dbReference type="ARBA" id="ARBA00022448"/>
    </source>
</evidence>
<dbReference type="SUPFAM" id="SSF49464">
    <property type="entry name" value="Carboxypeptidase regulatory domain-like"/>
    <property type="match status" value="1"/>
</dbReference>